<dbReference type="PANTHER" id="PTHR30182:SF1">
    <property type="entry name" value="L-SERINE DEHYDRATASE 1"/>
    <property type="match status" value="1"/>
</dbReference>
<dbReference type="InterPro" id="IPR051318">
    <property type="entry name" value="Fe-S_L-Ser"/>
</dbReference>
<evidence type="ECO:0000256" key="11">
    <source>
        <dbReference type="RuleBase" id="RU366059"/>
    </source>
</evidence>
<evidence type="ECO:0000256" key="4">
    <source>
        <dbReference type="ARBA" id="ARBA00022432"/>
    </source>
</evidence>
<protein>
    <recommendedName>
        <fullName evidence="11">L-serine dehydratase</fullName>
        <ecNumber evidence="11">4.3.1.17</ecNumber>
    </recommendedName>
</protein>
<accession>A0A921N0V1</accession>
<dbReference type="GO" id="GO:0003941">
    <property type="term" value="F:L-serine ammonia-lyase activity"/>
    <property type="evidence" value="ECO:0007669"/>
    <property type="project" value="UniProtKB-UniRule"/>
</dbReference>
<comment type="pathway">
    <text evidence="2">Carbohydrate biosynthesis; gluconeogenesis.</text>
</comment>
<dbReference type="PANTHER" id="PTHR30182">
    <property type="entry name" value="L-SERINE DEHYDRATASE"/>
    <property type="match status" value="1"/>
</dbReference>
<evidence type="ECO:0000256" key="1">
    <source>
        <dbReference type="ARBA" id="ARBA00001966"/>
    </source>
</evidence>
<evidence type="ECO:0000259" key="12">
    <source>
        <dbReference type="Pfam" id="PF03313"/>
    </source>
</evidence>
<evidence type="ECO:0000313" key="13">
    <source>
        <dbReference type="EMBL" id="HJG96891.1"/>
    </source>
</evidence>
<keyword evidence="4 11" id="KW-0312">Gluconeogenesis</keyword>
<dbReference type="AlphaFoldDB" id="A0A921N0V1"/>
<comment type="caution">
    <text evidence="13">The sequence shown here is derived from an EMBL/GenBank/DDBJ whole genome shotgun (WGS) entry which is preliminary data.</text>
</comment>
<keyword evidence="7 11" id="KW-0408">Iron</keyword>
<keyword evidence="5 11" id="KW-0004">4Fe-4S</keyword>
<dbReference type="InterPro" id="IPR004642">
    <property type="entry name" value="Ser_deHydtase_asu"/>
</dbReference>
<evidence type="ECO:0000256" key="8">
    <source>
        <dbReference type="ARBA" id="ARBA00023014"/>
    </source>
</evidence>
<evidence type="ECO:0000256" key="6">
    <source>
        <dbReference type="ARBA" id="ARBA00022723"/>
    </source>
</evidence>
<evidence type="ECO:0000256" key="5">
    <source>
        <dbReference type="ARBA" id="ARBA00022485"/>
    </source>
</evidence>
<organism evidence="13 14">
    <name type="scientific">Romboutsia timonensis</name>
    <dbReference type="NCBI Taxonomy" id="1776391"/>
    <lineage>
        <taxon>Bacteria</taxon>
        <taxon>Bacillati</taxon>
        <taxon>Bacillota</taxon>
        <taxon>Clostridia</taxon>
        <taxon>Peptostreptococcales</taxon>
        <taxon>Peptostreptococcaceae</taxon>
        <taxon>Romboutsia</taxon>
    </lineage>
</organism>
<evidence type="ECO:0000256" key="3">
    <source>
        <dbReference type="ARBA" id="ARBA00008636"/>
    </source>
</evidence>
<gene>
    <name evidence="13" type="primary">sdaAA</name>
    <name evidence="13" type="ORF">K8V90_07315</name>
</gene>
<proteinExistence type="inferred from homology"/>
<comment type="similarity">
    <text evidence="3 11">Belongs to the iron-sulfur dependent L-serine dehydratase family.</text>
</comment>
<evidence type="ECO:0000313" key="14">
    <source>
        <dbReference type="Proteomes" id="UP000776700"/>
    </source>
</evidence>
<feature type="domain" description="Serine dehydratase-like alpha subunit" evidence="12">
    <location>
        <begin position="18"/>
        <end position="279"/>
    </location>
</feature>
<dbReference type="GO" id="GO:0046872">
    <property type="term" value="F:metal ion binding"/>
    <property type="evidence" value="ECO:0007669"/>
    <property type="project" value="UniProtKB-KW"/>
</dbReference>
<evidence type="ECO:0000256" key="9">
    <source>
        <dbReference type="ARBA" id="ARBA00023239"/>
    </source>
</evidence>
<dbReference type="EMBL" id="DYUB01000228">
    <property type="protein sequence ID" value="HJG96891.1"/>
    <property type="molecule type" value="Genomic_DNA"/>
</dbReference>
<keyword evidence="6 11" id="KW-0479">Metal-binding</keyword>
<comment type="cofactor">
    <cofactor evidence="1 11">
        <name>[4Fe-4S] cluster</name>
        <dbReference type="ChEBI" id="CHEBI:49883"/>
    </cofactor>
</comment>
<dbReference type="NCBIfam" id="TIGR00718">
    <property type="entry name" value="sda_alpha"/>
    <property type="match status" value="1"/>
</dbReference>
<dbReference type="GO" id="GO:0006094">
    <property type="term" value="P:gluconeogenesis"/>
    <property type="evidence" value="ECO:0007669"/>
    <property type="project" value="UniProtKB-KW"/>
</dbReference>
<dbReference type="EC" id="4.3.1.17" evidence="11"/>
<reference evidence="13" key="2">
    <citation type="submission" date="2021-09" db="EMBL/GenBank/DDBJ databases">
        <authorList>
            <person name="Gilroy R."/>
        </authorList>
    </citation>
    <scope>NUCLEOTIDE SEQUENCE</scope>
    <source>
        <strain evidence="13">1277</strain>
    </source>
</reference>
<keyword evidence="9 11" id="KW-0456">Lyase</keyword>
<keyword evidence="8 11" id="KW-0411">Iron-sulfur</keyword>
<dbReference type="Pfam" id="PF03313">
    <property type="entry name" value="SDH_alpha"/>
    <property type="match status" value="1"/>
</dbReference>
<dbReference type="Proteomes" id="UP000776700">
    <property type="component" value="Unassembled WGS sequence"/>
</dbReference>
<name>A0A921N0V1_9FIRM</name>
<comment type="catalytic activity">
    <reaction evidence="10 11">
        <text>L-serine = pyruvate + NH4(+)</text>
        <dbReference type="Rhea" id="RHEA:19169"/>
        <dbReference type="ChEBI" id="CHEBI:15361"/>
        <dbReference type="ChEBI" id="CHEBI:28938"/>
        <dbReference type="ChEBI" id="CHEBI:33384"/>
        <dbReference type="EC" id="4.3.1.17"/>
    </reaction>
</comment>
<dbReference type="InterPro" id="IPR005130">
    <property type="entry name" value="Ser_deHydtase-like_asu"/>
</dbReference>
<reference evidence="13" key="1">
    <citation type="journal article" date="2021" name="PeerJ">
        <title>Extensive microbial diversity within the chicken gut microbiome revealed by metagenomics and culture.</title>
        <authorList>
            <person name="Gilroy R."/>
            <person name="Ravi A."/>
            <person name="Getino M."/>
            <person name="Pursley I."/>
            <person name="Horton D.L."/>
            <person name="Alikhan N.F."/>
            <person name="Baker D."/>
            <person name="Gharbi K."/>
            <person name="Hall N."/>
            <person name="Watson M."/>
            <person name="Adriaenssens E.M."/>
            <person name="Foster-Nyarko E."/>
            <person name="Jarju S."/>
            <person name="Secka A."/>
            <person name="Antonio M."/>
            <person name="Oren A."/>
            <person name="Chaudhuri R.R."/>
            <person name="La Ragione R."/>
            <person name="Hildebrand F."/>
            <person name="Pallen M.J."/>
        </authorList>
    </citation>
    <scope>NUCLEOTIDE SEQUENCE</scope>
    <source>
        <strain evidence="13">1277</strain>
    </source>
</reference>
<sequence>MKYNFTSGAELLEKCKELNMTIHELCIEREAELTGISKEEVREKMRVSLNIMKEAVEKAVKEDIKSMGGLIGGEAKKLTNFRNSSAKTVCGGLMNKAMAAAMGTMEVNASMGLIVAAPTAGSCGILPGAIVTIGKEYDIDDETMIDALFTASAIGAIITRNATVSGAEGGCQAETGAAAAMASAGIVEMMGGSPEQAVHAASHCLQNVMGLVCDPIAGLVEVPCQGRNAIGVANALISAELCLAGILNIIPFDETVAAMYKVGKTLPMELRETALGGVAATCTGCSLTNKIFG</sequence>
<evidence type="ECO:0000256" key="7">
    <source>
        <dbReference type="ARBA" id="ARBA00023004"/>
    </source>
</evidence>
<evidence type="ECO:0000256" key="10">
    <source>
        <dbReference type="ARBA" id="ARBA00049406"/>
    </source>
</evidence>
<dbReference type="GO" id="GO:0051539">
    <property type="term" value="F:4 iron, 4 sulfur cluster binding"/>
    <property type="evidence" value="ECO:0007669"/>
    <property type="project" value="UniProtKB-UniRule"/>
</dbReference>
<evidence type="ECO:0000256" key="2">
    <source>
        <dbReference type="ARBA" id="ARBA00004742"/>
    </source>
</evidence>